<dbReference type="AlphaFoldDB" id="A0AA91PZM3"/>
<dbReference type="KEGG" id="clus:A9F13_09g01364"/>
<evidence type="ECO:0000259" key="9">
    <source>
        <dbReference type="SMART" id="SM00762"/>
    </source>
</evidence>
<comment type="subcellular location">
    <subcellularLocation>
        <location evidence="1">Golgi apparatus membrane</location>
        <topology evidence="1">Peripheral membrane protein</topology>
    </subcellularLocation>
</comment>
<dbReference type="Pfam" id="PF20662">
    <property type="entry name" value="COG4_C"/>
    <property type="match status" value="1"/>
</dbReference>
<proteinExistence type="inferred from homology"/>
<comment type="similarity">
    <text evidence="2">Belongs to the COG4 family.</text>
</comment>
<dbReference type="Pfam" id="PF20663">
    <property type="entry name" value="COG4_N"/>
    <property type="match status" value="1"/>
</dbReference>
<dbReference type="SMART" id="SM00762">
    <property type="entry name" value="Cog4"/>
    <property type="match status" value="1"/>
</dbReference>
<reference evidence="10 11" key="1">
    <citation type="submission" date="2017-04" db="EMBL/GenBank/DDBJ databases">
        <title>Draft genome of the yeast Clavispora lusitaniae type strain CBS 6936.</title>
        <authorList>
            <person name="Durrens P."/>
            <person name="Klopp C."/>
            <person name="Biteau N."/>
            <person name="Fitton-Ouhabi V."/>
            <person name="Dementhon K."/>
            <person name="Accoceberry I."/>
            <person name="Sherman D.J."/>
            <person name="Noel T."/>
        </authorList>
    </citation>
    <scope>NUCLEOTIDE SEQUENCE [LARGE SCALE GENOMIC DNA]</scope>
    <source>
        <strain evidence="10 11">CBS 6936</strain>
    </source>
</reference>
<evidence type="ECO:0000313" key="10">
    <source>
        <dbReference type="EMBL" id="OVF08205.1"/>
    </source>
</evidence>
<organism evidence="10 11">
    <name type="scientific">Clavispora lusitaniae</name>
    <name type="common">Candida lusitaniae</name>
    <dbReference type="NCBI Taxonomy" id="36911"/>
    <lineage>
        <taxon>Eukaryota</taxon>
        <taxon>Fungi</taxon>
        <taxon>Dikarya</taxon>
        <taxon>Ascomycota</taxon>
        <taxon>Saccharomycotina</taxon>
        <taxon>Pichiomycetes</taxon>
        <taxon>Metschnikowiaceae</taxon>
        <taxon>Clavispora</taxon>
    </lineage>
</organism>
<accession>A0AA91PZM3</accession>
<evidence type="ECO:0000256" key="6">
    <source>
        <dbReference type="ARBA" id="ARBA00023034"/>
    </source>
</evidence>
<keyword evidence="4" id="KW-0813">Transport</keyword>
<keyword evidence="7" id="KW-0472">Membrane</keyword>
<dbReference type="PANTHER" id="PTHR24016:SF0">
    <property type="entry name" value="CONSERVED OLIGOMERIC GOLGI COMPLEX SUBUNIT 4"/>
    <property type="match status" value="1"/>
</dbReference>
<evidence type="ECO:0000256" key="8">
    <source>
        <dbReference type="ARBA" id="ARBA00031340"/>
    </source>
</evidence>
<sequence>MQGNMEGQTGKQGVAKLFPSLEETVLDHRYAQHLEKFRHASSVNDLTRLIQEIDHETKSLDTDLAAFITTASRKHTSEIASVELSRAKLSGAIANSTQLTKVFSSANDLGHSLTSKIKALDQEIGNVDAALSFVSDMQTLRNNISQIQYAIDNKNWELAAMCIHTINHKLSPNLVNGQFASAVIPSTDIPELPGPTIDKWIAQLKTELQTLFDDAAKRKSVPEISKYFQLFPLIDQEEVGLNCYSKFICSIITDTSRTLINSAMQGDASSKKGIYASITKNLFESVSMMLSQHTPLINKHYGDSYPDAVVFVVNKIQRVIDSQIGLITDTFYDVNRIEKLLQDIKLHSFSDLKNRLTEFPEGDSNDANDVDLVSIVEVGDLIHEFSAILHHWALYCKFIVVKYFNPKMSSPPDEGLKAPDLLIESQFNKKISSKYLPAFEHLYTFYFRRSFEKALSIEELPRLEPYLITEKVSKSPEQAPVSSVIEDFTLVFNNVLRNILESAQLSTVRKFVVECFKVVQNDLLDGFIEKALHENSPKYNQTLSLIASNIENGASSTMVSPSNSHSGTPAPETVSGFFKGASNALGNVVGTGSSMVNPNTAVNSPKLINFVIYMNTVASGQDFVSQIINNVTKKNPAYLKNSFPFGIDEKKVTNIIENDLLEPFMTASSSILKQNLVNFYNQSLKNKIVTLINDCFPESSESHYIIYSSNVLNDPTSILKFKQGWDQLMRPYKQTFHKKYVYDKLLRLVVVNIVSLIERKLMAVMKKFKINELGALKLDKDLSFIINEVCEDDYELREKFVRVTQIVLLVGMDNEEYELSSFKGEDDQEEVGINWVLTPLQRKQIRRFRI</sequence>
<dbReference type="GO" id="GO:0000139">
    <property type="term" value="C:Golgi membrane"/>
    <property type="evidence" value="ECO:0007669"/>
    <property type="project" value="UniProtKB-SubCell"/>
</dbReference>
<protein>
    <recommendedName>
        <fullName evidence="3">Conserved oligomeric Golgi complex subunit 4</fullName>
    </recommendedName>
    <alternativeName>
        <fullName evidence="8">Component of oligomeric Golgi complex 4</fullName>
    </alternativeName>
</protein>
<feature type="domain" description="COG4 transport protein middle alpha-helical bundle" evidence="9">
    <location>
        <begin position="197"/>
        <end position="533"/>
    </location>
</feature>
<evidence type="ECO:0000256" key="1">
    <source>
        <dbReference type="ARBA" id="ARBA00004395"/>
    </source>
</evidence>
<name>A0AA91PZM3_CLALS</name>
<evidence type="ECO:0000256" key="5">
    <source>
        <dbReference type="ARBA" id="ARBA00022927"/>
    </source>
</evidence>
<evidence type="ECO:0000256" key="4">
    <source>
        <dbReference type="ARBA" id="ARBA00022448"/>
    </source>
</evidence>
<keyword evidence="5" id="KW-0653">Protein transport</keyword>
<dbReference type="Proteomes" id="UP000195602">
    <property type="component" value="Unassembled WGS sequence"/>
</dbReference>
<dbReference type="GO" id="GO:0015031">
    <property type="term" value="P:protein transport"/>
    <property type="evidence" value="ECO:0007669"/>
    <property type="project" value="UniProtKB-KW"/>
</dbReference>
<dbReference type="InterPro" id="IPR013167">
    <property type="entry name" value="COG4_M"/>
</dbReference>
<dbReference type="InterPro" id="IPR048682">
    <property type="entry name" value="COG4"/>
</dbReference>
<dbReference type="EMBL" id="LYUB02000009">
    <property type="protein sequence ID" value="OVF08205.1"/>
    <property type="molecule type" value="Genomic_DNA"/>
</dbReference>
<dbReference type="PANTHER" id="PTHR24016">
    <property type="entry name" value="CONSERVED OLIGOMERIC GOLGI COMPLEX SUBUNIT 4"/>
    <property type="match status" value="1"/>
</dbReference>
<comment type="caution">
    <text evidence="10">The sequence shown here is derived from an EMBL/GenBank/DDBJ whole genome shotgun (WGS) entry which is preliminary data.</text>
</comment>
<dbReference type="InterPro" id="IPR048680">
    <property type="entry name" value="COG4_N"/>
</dbReference>
<dbReference type="InterPro" id="IPR048684">
    <property type="entry name" value="COG4_C"/>
</dbReference>
<dbReference type="Gene3D" id="1.20.58.1970">
    <property type="match status" value="1"/>
</dbReference>
<keyword evidence="6" id="KW-0333">Golgi apparatus</keyword>
<evidence type="ECO:0000313" key="11">
    <source>
        <dbReference type="Proteomes" id="UP000195602"/>
    </source>
</evidence>
<evidence type="ECO:0000256" key="7">
    <source>
        <dbReference type="ARBA" id="ARBA00023136"/>
    </source>
</evidence>
<evidence type="ECO:0000256" key="3">
    <source>
        <dbReference type="ARBA" id="ARBA00020975"/>
    </source>
</evidence>
<dbReference type="Pfam" id="PF08318">
    <property type="entry name" value="COG4_m"/>
    <property type="match status" value="1"/>
</dbReference>
<evidence type="ECO:0000256" key="2">
    <source>
        <dbReference type="ARBA" id="ARBA00009215"/>
    </source>
</evidence>
<gene>
    <name evidence="10" type="ORF">A9F13_09g01364</name>
</gene>